<evidence type="ECO:0000313" key="1">
    <source>
        <dbReference type="EMBL" id="GAA3726598.1"/>
    </source>
</evidence>
<proteinExistence type="predicted"/>
<dbReference type="CDD" id="cd06223">
    <property type="entry name" value="PRTases_typeI"/>
    <property type="match status" value="1"/>
</dbReference>
<sequence>MPGESSWEIIRHQVAVQVNYLHAALPAAAGACEVCYGAVPVELSRCWRCVEARNSSGGVLADAVVPISYRVNDNGQHAQDLVMYKRPLRGNEAARRRLHALFWYFCKTHITCVKQSVGIERFTHVCFVPSTKHTEAVHPLQVLLAPKISLNRVELVVNTGIDTASRSFHADWFDLSGESTSVEGANVLLIDDTWVTGARAQSAAHRLKRAGAHTVATVVLARELQPKYEHAKPLLDRVTHTRFDLETCVLHQS</sequence>
<name>A0ABP7EWV6_9ACTN</name>
<dbReference type="InterPro" id="IPR029057">
    <property type="entry name" value="PRTase-like"/>
</dbReference>
<dbReference type="EMBL" id="BAABDD010000001">
    <property type="protein sequence ID" value="GAA3726598.1"/>
    <property type="molecule type" value="Genomic_DNA"/>
</dbReference>
<dbReference type="RefSeq" id="WP_344966635.1">
    <property type="nucleotide sequence ID" value="NZ_BAABDD010000001.1"/>
</dbReference>
<accession>A0ABP7EWV6</accession>
<comment type="caution">
    <text evidence="1">The sequence shown here is derived from an EMBL/GenBank/DDBJ whole genome shotgun (WGS) entry which is preliminary data.</text>
</comment>
<dbReference type="Proteomes" id="UP001500908">
    <property type="component" value="Unassembled WGS sequence"/>
</dbReference>
<dbReference type="Gene3D" id="3.40.50.2020">
    <property type="match status" value="1"/>
</dbReference>
<organism evidence="1 2">
    <name type="scientific">Salinactinospora qingdaonensis</name>
    <dbReference type="NCBI Taxonomy" id="702744"/>
    <lineage>
        <taxon>Bacteria</taxon>
        <taxon>Bacillati</taxon>
        <taxon>Actinomycetota</taxon>
        <taxon>Actinomycetes</taxon>
        <taxon>Streptosporangiales</taxon>
        <taxon>Nocardiopsidaceae</taxon>
        <taxon>Salinactinospora</taxon>
    </lineage>
</organism>
<reference evidence="2" key="1">
    <citation type="journal article" date="2019" name="Int. J. Syst. Evol. Microbiol.">
        <title>The Global Catalogue of Microorganisms (GCM) 10K type strain sequencing project: providing services to taxonomists for standard genome sequencing and annotation.</title>
        <authorList>
            <consortium name="The Broad Institute Genomics Platform"/>
            <consortium name="The Broad Institute Genome Sequencing Center for Infectious Disease"/>
            <person name="Wu L."/>
            <person name="Ma J."/>
        </authorList>
    </citation>
    <scope>NUCLEOTIDE SEQUENCE [LARGE SCALE GENOMIC DNA]</scope>
    <source>
        <strain evidence="2">JCM 17137</strain>
    </source>
</reference>
<evidence type="ECO:0000313" key="2">
    <source>
        <dbReference type="Proteomes" id="UP001500908"/>
    </source>
</evidence>
<gene>
    <name evidence="1" type="ORF">GCM10022402_04130</name>
</gene>
<dbReference type="InterPro" id="IPR000836">
    <property type="entry name" value="PRTase_dom"/>
</dbReference>
<protein>
    <recommendedName>
        <fullName evidence="3">Amidophosphoribosyltransferase</fullName>
    </recommendedName>
</protein>
<dbReference type="SUPFAM" id="SSF53271">
    <property type="entry name" value="PRTase-like"/>
    <property type="match status" value="1"/>
</dbReference>
<keyword evidence="2" id="KW-1185">Reference proteome</keyword>
<evidence type="ECO:0008006" key="3">
    <source>
        <dbReference type="Google" id="ProtNLM"/>
    </source>
</evidence>